<organism evidence="2 3">
    <name type="scientific">Stratiformator vulcanicus</name>
    <dbReference type="NCBI Taxonomy" id="2527980"/>
    <lineage>
        <taxon>Bacteria</taxon>
        <taxon>Pseudomonadati</taxon>
        <taxon>Planctomycetota</taxon>
        <taxon>Planctomycetia</taxon>
        <taxon>Planctomycetales</taxon>
        <taxon>Planctomycetaceae</taxon>
        <taxon>Stratiformator</taxon>
    </lineage>
</organism>
<evidence type="ECO:0000313" key="2">
    <source>
        <dbReference type="EMBL" id="QDT38444.1"/>
    </source>
</evidence>
<reference evidence="2 3" key="1">
    <citation type="submission" date="2019-02" db="EMBL/GenBank/DDBJ databases">
        <title>Deep-cultivation of Planctomycetes and their phenomic and genomic characterization uncovers novel biology.</title>
        <authorList>
            <person name="Wiegand S."/>
            <person name="Jogler M."/>
            <person name="Boedeker C."/>
            <person name="Pinto D."/>
            <person name="Vollmers J."/>
            <person name="Rivas-Marin E."/>
            <person name="Kohn T."/>
            <person name="Peeters S.H."/>
            <person name="Heuer A."/>
            <person name="Rast P."/>
            <person name="Oberbeckmann S."/>
            <person name="Bunk B."/>
            <person name="Jeske O."/>
            <person name="Meyerdierks A."/>
            <person name="Storesund J.E."/>
            <person name="Kallscheuer N."/>
            <person name="Luecker S."/>
            <person name="Lage O.M."/>
            <person name="Pohl T."/>
            <person name="Merkel B.J."/>
            <person name="Hornburger P."/>
            <person name="Mueller R.-W."/>
            <person name="Bruemmer F."/>
            <person name="Labrenz M."/>
            <person name="Spormann A.M."/>
            <person name="Op den Camp H."/>
            <person name="Overmann J."/>
            <person name="Amann R."/>
            <person name="Jetten M.S.M."/>
            <person name="Mascher T."/>
            <person name="Medema M.H."/>
            <person name="Devos D.P."/>
            <person name="Kaster A.-K."/>
            <person name="Ovreas L."/>
            <person name="Rohde M."/>
            <person name="Galperin M.Y."/>
            <person name="Jogler C."/>
        </authorList>
    </citation>
    <scope>NUCLEOTIDE SEQUENCE [LARGE SCALE GENOMIC DNA]</scope>
    <source>
        <strain evidence="2 3">Pan189</strain>
    </source>
</reference>
<feature type="compositionally biased region" description="Basic and acidic residues" evidence="1">
    <location>
        <begin position="138"/>
        <end position="151"/>
    </location>
</feature>
<evidence type="ECO:0000313" key="3">
    <source>
        <dbReference type="Proteomes" id="UP000317318"/>
    </source>
</evidence>
<name>A0A517R3J9_9PLAN</name>
<protein>
    <submittedName>
        <fullName evidence="2">Uncharacterized protein</fullName>
    </submittedName>
</protein>
<keyword evidence="3" id="KW-1185">Reference proteome</keyword>
<evidence type="ECO:0000256" key="1">
    <source>
        <dbReference type="SAM" id="MobiDB-lite"/>
    </source>
</evidence>
<dbReference type="AlphaFoldDB" id="A0A517R3J9"/>
<dbReference type="RefSeq" id="WP_145364550.1">
    <property type="nucleotide sequence ID" value="NZ_CP036268.1"/>
</dbReference>
<feature type="region of interest" description="Disordered" evidence="1">
    <location>
        <begin position="59"/>
        <end position="85"/>
    </location>
</feature>
<feature type="compositionally biased region" description="Polar residues" evidence="1">
    <location>
        <begin position="100"/>
        <end position="109"/>
    </location>
</feature>
<proteinExistence type="predicted"/>
<dbReference type="KEGG" id="svp:Pan189_28380"/>
<accession>A0A517R3J9</accession>
<dbReference type="EMBL" id="CP036268">
    <property type="protein sequence ID" value="QDT38444.1"/>
    <property type="molecule type" value="Genomic_DNA"/>
</dbReference>
<dbReference type="Proteomes" id="UP000317318">
    <property type="component" value="Chromosome"/>
</dbReference>
<sequence length="223" mass="23629">MSQITGFVQSAILIVPVVAVPALAMFGPPAGSERYQGSDQLKLEGDFGEALDDTFGGDLGIAAADPASGQAPRAGDAINPPPRSEFELTNARTDAAVESFPSSASNSGRSLDDDPGFSTADMFASLDSGREQFASAPRDSKYASKSEHNSDSLDWPGAIDQLKRHGIERFALTEGSRPGNFYFTCGLPPSGPYRTVRRFEAEAANPTAAVADVLHQLEEFARQ</sequence>
<feature type="region of interest" description="Disordered" evidence="1">
    <location>
        <begin position="97"/>
        <end position="157"/>
    </location>
</feature>
<gene>
    <name evidence="2" type="ORF">Pan189_28380</name>
</gene>